<evidence type="ECO:0000256" key="1">
    <source>
        <dbReference type="ARBA" id="ARBA00005565"/>
    </source>
</evidence>
<dbReference type="eggNOG" id="COG2065">
    <property type="taxonomic scope" value="Bacteria"/>
</dbReference>
<comment type="similarity">
    <text evidence="1 4">Belongs to the purine/pyrimidine phosphoribosyltransferase family. PyrR subfamily.</text>
</comment>
<name>E3JA32_PSEI1</name>
<evidence type="ECO:0000259" key="6">
    <source>
        <dbReference type="Pfam" id="PF00156"/>
    </source>
</evidence>
<dbReference type="SUPFAM" id="SSF53271">
    <property type="entry name" value="PRTase-like"/>
    <property type="match status" value="1"/>
</dbReference>
<dbReference type="Pfam" id="PF00156">
    <property type="entry name" value="Pribosyltran"/>
    <property type="match status" value="1"/>
</dbReference>
<comment type="function">
    <text evidence="4">Also displays a weak uracil phosphoribosyltransferase activity which is not physiologically significant.</text>
</comment>
<gene>
    <name evidence="4" type="primary">pyrR</name>
    <name evidence="7" type="ordered locus">FraEuI1c_1677</name>
</gene>
<dbReference type="GO" id="GO:0006355">
    <property type="term" value="P:regulation of DNA-templated transcription"/>
    <property type="evidence" value="ECO:0007669"/>
    <property type="project" value="UniProtKB-UniRule"/>
</dbReference>
<reference evidence="7 8" key="1">
    <citation type="submission" date="2010-10" db="EMBL/GenBank/DDBJ databases">
        <title>Complete sequence of Frankia sp. EuI1c.</title>
        <authorList>
            <consortium name="US DOE Joint Genome Institute"/>
            <person name="Lucas S."/>
            <person name="Copeland A."/>
            <person name="Lapidus A."/>
            <person name="Cheng J.-F."/>
            <person name="Bruce D."/>
            <person name="Goodwin L."/>
            <person name="Pitluck S."/>
            <person name="Chertkov O."/>
            <person name="Detter J.C."/>
            <person name="Han C."/>
            <person name="Tapia R."/>
            <person name="Land M."/>
            <person name="Hauser L."/>
            <person name="Jeffries C."/>
            <person name="Kyrpides N."/>
            <person name="Ivanova N."/>
            <person name="Mikhailova N."/>
            <person name="Beauchemin N."/>
            <person name="Sen A."/>
            <person name="Sur S.A."/>
            <person name="Gtari M."/>
            <person name="Wall L."/>
            <person name="Tisa L."/>
            <person name="Woyke T."/>
        </authorList>
    </citation>
    <scope>NUCLEOTIDE SEQUENCE [LARGE SCALE GENOMIC DNA]</scope>
    <source>
        <strain evidence="8">DSM 45817 / CECT 9037 / EuI1c</strain>
    </source>
</reference>
<evidence type="ECO:0000313" key="7">
    <source>
        <dbReference type="EMBL" id="ADP79734.1"/>
    </source>
</evidence>
<feature type="domain" description="Phosphoribosyltransferase" evidence="6">
    <location>
        <begin position="69"/>
        <end position="211"/>
    </location>
</feature>
<dbReference type="InterPro" id="IPR023050">
    <property type="entry name" value="PyrR"/>
</dbReference>
<dbReference type="RefSeq" id="WP_013422853.1">
    <property type="nucleotide sequence ID" value="NC_014666.1"/>
</dbReference>
<evidence type="ECO:0000256" key="3">
    <source>
        <dbReference type="ARBA" id="ARBA00023163"/>
    </source>
</evidence>
<protein>
    <recommendedName>
        <fullName evidence="4">Bifunctional protein PyrR</fullName>
    </recommendedName>
    <domain>
        <recommendedName>
            <fullName evidence="4">Pyrimidine operon regulatory protein</fullName>
        </recommendedName>
    </domain>
    <domain>
        <recommendedName>
            <fullName evidence="4">Uracil phosphoribosyltransferase</fullName>
            <shortName evidence="4">UPRTase</shortName>
            <ecNumber evidence="4">2.4.2.9</ecNumber>
        </recommendedName>
    </domain>
</protein>
<feature type="short sequence motif" description="PRPP-binding" evidence="4">
    <location>
        <begin position="159"/>
        <end position="171"/>
    </location>
</feature>
<dbReference type="GO" id="GO:0004845">
    <property type="term" value="F:uracil phosphoribosyltransferase activity"/>
    <property type="evidence" value="ECO:0007669"/>
    <property type="project" value="UniProtKB-UniRule"/>
</dbReference>
<comment type="function">
    <text evidence="4">Regulates the transcription of the pyrimidine nucleotide (pyr) operon in response to exogenous pyrimidines.</text>
</comment>
<dbReference type="STRING" id="298654.FraEuI1c_1677"/>
<keyword evidence="2 4" id="KW-0805">Transcription regulation</keyword>
<organism evidence="7 8">
    <name type="scientific">Pseudofrankia inefficax (strain DSM 45817 / CECT 9037 / DDB 130130 / EuI1c)</name>
    <name type="common">Frankia inefficax</name>
    <dbReference type="NCBI Taxonomy" id="298654"/>
    <lineage>
        <taxon>Bacteria</taxon>
        <taxon>Bacillati</taxon>
        <taxon>Actinomycetota</taxon>
        <taxon>Actinomycetes</taxon>
        <taxon>Frankiales</taxon>
        <taxon>Frankiaceae</taxon>
        <taxon>Pseudofrankia</taxon>
    </lineage>
</organism>
<dbReference type="PANTHER" id="PTHR11608">
    <property type="entry name" value="BIFUNCTIONAL PROTEIN PYRR"/>
    <property type="match status" value="1"/>
</dbReference>
<dbReference type="EMBL" id="CP002299">
    <property type="protein sequence ID" value="ADP79734.1"/>
    <property type="molecule type" value="Genomic_DNA"/>
</dbReference>
<dbReference type="KEGG" id="fri:FraEuI1c_1677"/>
<keyword evidence="3 4" id="KW-0804">Transcription</keyword>
<dbReference type="FunCoup" id="E3JA32">
    <property type="interactions" value="28"/>
</dbReference>
<dbReference type="NCBIfam" id="NF003549">
    <property type="entry name" value="PRK05205.1-5"/>
    <property type="match status" value="1"/>
</dbReference>
<dbReference type="Proteomes" id="UP000002484">
    <property type="component" value="Chromosome"/>
</dbReference>
<dbReference type="InterPro" id="IPR000836">
    <property type="entry name" value="PRTase_dom"/>
</dbReference>
<dbReference type="AlphaFoldDB" id="E3JA32"/>
<keyword evidence="4 7" id="KW-0808">Transferase</keyword>
<evidence type="ECO:0000256" key="2">
    <source>
        <dbReference type="ARBA" id="ARBA00023015"/>
    </source>
</evidence>
<dbReference type="HOGENOM" id="CLU_094234_0_0_11"/>
<dbReference type="InterPro" id="IPR050137">
    <property type="entry name" value="PyrR_bifunctional"/>
</dbReference>
<comment type="catalytic activity">
    <reaction evidence="4">
        <text>UMP + diphosphate = 5-phospho-alpha-D-ribose 1-diphosphate + uracil</text>
        <dbReference type="Rhea" id="RHEA:13017"/>
        <dbReference type="ChEBI" id="CHEBI:17568"/>
        <dbReference type="ChEBI" id="CHEBI:33019"/>
        <dbReference type="ChEBI" id="CHEBI:57865"/>
        <dbReference type="ChEBI" id="CHEBI:58017"/>
        <dbReference type="EC" id="2.4.2.9"/>
    </reaction>
</comment>
<evidence type="ECO:0000313" key="8">
    <source>
        <dbReference type="Proteomes" id="UP000002484"/>
    </source>
</evidence>
<sequence length="240" mass="25286">MADAARRNYGFPKNPEAGSPENSPTDPRARIPGDAGERRSGADGTAAPGGATPAGTEPGSDATSRTVLAEADIARIVSRMAHQILEKTSGGADVVLLGIQTRGVPLAQRLAGRIRDVEGATVPTGSLDPTMYRDDLRLKAVRPLRVTDIPDGGIDGRVVILVDDVLYSGRTVRAALDALAEYGRPRAVQLAVLVDRGHRELPIRADYVGKNMPTSRRETVAVRLAETDGTDAVLILGAKP</sequence>
<feature type="compositionally biased region" description="Basic and acidic residues" evidence="5">
    <location>
        <begin position="27"/>
        <end position="41"/>
    </location>
</feature>
<dbReference type="InParanoid" id="E3JA32"/>
<dbReference type="FunFam" id="3.40.50.2020:FF:000020">
    <property type="entry name" value="Bifunctional protein PyrR"/>
    <property type="match status" value="1"/>
</dbReference>
<dbReference type="InterPro" id="IPR029057">
    <property type="entry name" value="PRTase-like"/>
</dbReference>
<feature type="compositionally biased region" description="Low complexity" evidence="5">
    <location>
        <begin position="42"/>
        <end position="59"/>
    </location>
</feature>
<dbReference type="HAMAP" id="MF_01219">
    <property type="entry name" value="PyrR"/>
    <property type="match status" value="1"/>
</dbReference>
<dbReference type="CDD" id="cd06223">
    <property type="entry name" value="PRTases_typeI"/>
    <property type="match status" value="1"/>
</dbReference>
<dbReference type="NCBIfam" id="NF003547">
    <property type="entry name" value="PRK05205.1-3"/>
    <property type="match status" value="1"/>
</dbReference>
<accession>E3JA32</accession>
<dbReference type="EC" id="2.4.2.9" evidence="4"/>
<keyword evidence="8" id="KW-1185">Reference proteome</keyword>
<keyword evidence="4 7" id="KW-0328">Glycosyltransferase</keyword>
<evidence type="ECO:0000256" key="4">
    <source>
        <dbReference type="HAMAP-Rule" id="MF_01219"/>
    </source>
</evidence>
<dbReference type="Gene3D" id="3.40.50.2020">
    <property type="match status" value="1"/>
</dbReference>
<evidence type="ECO:0000256" key="5">
    <source>
        <dbReference type="SAM" id="MobiDB-lite"/>
    </source>
</evidence>
<proteinExistence type="inferred from homology"/>
<dbReference type="PANTHER" id="PTHR11608:SF0">
    <property type="entry name" value="BIFUNCTIONAL PROTEIN PYRR"/>
    <property type="match status" value="1"/>
</dbReference>
<feature type="region of interest" description="Disordered" evidence="5">
    <location>
        <begin position="1"/>
        <end position="63"/>
    </location>
</feature>